<protein>
    <submittedName>
        <fullName evidence="2">Uncharacterized protein</fullName>
    </submittedName>
</protein>
<name>A0A382EEC5_9ZZZZ</name>
<feature type="compositionally biased region" description="Polar residues" evidence="1">
    <location>
        <begin position="1"/>
        <end position="19"/>
    </location>
</feature>
<dbReference type="EMBL" id="UINC01044094">
    <property type="protein sequence ID" value="SVB49068.1"/>
    <property type="molecule type" value="Genomic_DNA"/>
</dbReference>
<evidence type="ECO:0000313" key="2">
    <source>
        <dbReference type="EMBL" id="SVB49068.1"/>
    </source>
</evidence>
<reference evidence="2" key="1">
    <citation type="submission" date="2018-05" db="EMBL/GenBank/DDBJ databases">
        <authorList>
            <person name="Lanie J.A."/>
            <person name="Ng W.-L."/>
            <person name="Kazmierczak K.M."/>
            <person name="Andrzejewski T.M."/>
            <person name="Davidsen T.M."/>
            <person name="Wayne K.J."/>
            <person name="Tettelin H."/>
            <person name="Glass J.I."/>
            <person name="Rusch D."/>
            <person name="Podicherti R."/>
            <person name="Tsui H.-C.T."/>
            <person name="Winkler M.E."/>
        </authorList>
    </citation>
    <scope>NUCLEOTIDE SEQUENCE</scope>
</reference>
<dbReference type="AlphaFoldDB" id="A0A382EEC5"/>
<feature type="non-terminal residue" evidence="2">
    <location>
        <position position="1"/>
    </location>
</feature>
<feature type="compositionally biased region" description="Basic and acidic residues" evidence="1">
    <location>
        <begin position="23"/>
        <end position="32"/>
    </location>
</feature>
<proteinExistence type="predicted"/>
<feature type="region of interest" description="Disordered" evidence="1">
    <location>
        <begin position="1"/>
        <end position="32"/>
    </location>
</feature>
<gene>
    <name evidence="2" type="ORF">METZ01_LOCUS201922</name>
</gene>
<evidence type="ECO:0000256" key="1">
    <source>
        <dbReference type="SAM" id="MobiDB-lite"/>
    </source>
</evidence>
<sequence>PQENMWQDWSESLNAASETYSDEMARSQKLID</sequence>
<accession>A0A382EEC5</accession>
<organism evidence="2">
    <name type="scientific">marine metagenome</name>
    <dbReference type="NCBI Taxonomy" id="408172"/>
    <lineage>
        <taxon>unclassified sequences</taxon>
        <taxon>metagenomes</taxon>
        <taxon>ecological metagenomes</taxon>
    </lineage>
</organism>